<accession>A0ABP0SUD0</accession>
<evidence type="ECO:0000313" key="5">
    <source>
        <dbReference type="Proteomes" id="UP001642484"/>
    </source>
</evidence>
<dbReference type="PROSITE" id="PS50005">
    <property type="entry name" value="TPR"/>
    <property type="match status" value="1"/>
</dbReference>
<dbReference type="Proteomes" id="UP001642484">
    <property type="component" value="Unassembled WGS sequence"/>
</dbReference>
<dbReference type="Gene3D" id="3.90.1410.10">
    <property type="entry name" value="set domain protein methyltransferase, domain 1"/>
    <property type="match status" value="1"/>
</dbReference>
<dbReference type="InterPro" id="IPR001214">
    <property type="entry name" value="SET_dom"/>
</dbReference>
<feature type="repeat" description="TPR" evidence="1">
    <location>
        <begin position="461"/>
        <end position="494"/>
    </location>
</feature>
<keyword evidence="2" id="KW-0732">Signal</keyword>
<proteinExistence type="predicted"/>
<organism evidence="4 5">
    <name type="scientific">Durusdinium trenchii</name>
    <dbReference type="NCBI Taxonomy" id="1381693"/>
    <lineage>
        <taxon>Eukaryota</taxon>
        <taxon>Sar</taxon>
        <taxon>Alveolata</taxon>
        <taxon>Dinophyceae</taxon>
        <taxon>Suessiales</taxon>
        <taxon>Symbiodiniaceae</taxon>
        <taxon>Durusdinium</taxon>
    </lineage>
</organism>
<feature type="domain" description="SET" evidence="3">
    <location>
        <begin position="93"/>
        <end position="280"/>
    </location>
</feature>
<dbReference type="SUPFAM" id="SSF82199">
    <property type="entry name" value="SET domain"/>
    <property type="match status" value="1"/>
</dbReference>
<dbReference type="InterPro" id="IPR050600">
    <property type="entry name" value="SETD3_SETD6_MTase"/>
</dbReference>
<evidence type="ECO:0000256" key="1">
    <source>
        <dbReference type="PROSITE-ProRule" id="PRU00339"/>
    </source>
</evidence>
<evidence type="ECO:0000313" key="4">
    <source>
        <dbReference type="EMBL" id="CAK9115993.1"/>
    </source>
</evidence>
<comment type="caution">
    <text evidence="4">The sequence shown here is derived from an EMBL/GenBank/DDBJ whole genome shotgun (WGS) entry which is preliminary data.</text>
</comment>
<keyword evidence="1" id="KW-0802">TPR repeat</keyword>
<dbReference type="Gene3D" id="1.25.40.10">
    <property type="entry name" value="Tetratricopeptide repeat domain"/>
    <property type="match status" value="1"/>
</dbReference>
<gene>
    <name evidence="4" type="ORF">CCMP2556_LOCUS53705</name>
</gene>
<keyword evidence="5" id="KW-1185">Reference proteome</keyword>
<dbReference type="PROSITE" id="PS50280">
    <property type="entry name" value="SET"/>
    <property type="match status" value="1"/>
</dbReference>
<evidence type="ECO:0000256" key="2">
    <source>
        <dbReference type="SAM" id="SignalP"/>
    </source>
</evidence>
<name>A0ABP0SUD0_9DINO</name>
<protein>
    <recommendedName>
        <fullName evidence="3">SET domain-containing protein</fullName>
    </recommendedName>
</protein>
<dbReference type="InterPro" id="IPR046341">
    <property type="entry name" value="SET_dom_sf"/>
</dbReference>
<dbReference type="PANTHER" id="PTHR13271">
    <property type="entry name" value="UNCHARACTERIZED PUTATIVE METHYLTRANSFERASE"/>
    <property type="match status" value="1"/>
</dbReference>
<sequence length="542" mass="59904">MITGALGALILLLGCWAQHLGHEEAKAKWTTLGEWLALRGGYLHRGLEPSLVSHGGLSMMGIVSTVLLPEGAVAIELPRLALLDLELLGSIPEYLDLASSTPSCSISSGFQRSMRNLKLLTILAREKAKGPASDFASYLELLPSKVNLEESDVYYAGEDLLKDFKVLPVINFWRRIQAEHYKELESCFEALKMQRPMETAGVLWKDVEVLLRTHRSRYFAISQPSLEFLGPGADWVNTGTRTEQNVKAVLTISGKHQEMTLQFVASRDLKPGEELILSYFTGLDNEDILFRWNMYLEGNDISLDAGDTATVCSAGGQDLRSASLEMLDLNVERQVPRCRDSGKRQGVLRCSLARLAYELCVGSWFPERSAVNPAPQTPASRSKGDRVAGYLIMYSMILRSRGDRAGAKEALNDLFSRAEKGLAAASLVDAHLQMAEWLLEEEELQESEKHILAAMRVREEAKAYFNHGLIFLARGDSLNALQSFRRGRQLSEPGSAVEAECARMLQKSLGALGLTGPSATRTERAHPLYYNQSNVLSTLLVG</sequence>
<dbReference type="InterPro" id="IPR011990">
    <property type="entry name" value="TPR-like_helical_dom_sf"/>
</dbReference>
<feature type="signal peptide" evidence="2">
    <location>
        <begin position="1"/>
        <end position="17"/>
    </location>
</feature>
<dbReference type="EMBL" id="CAXAMN010028295">
    <property type="protein sequence ID" value="CAK9115993.1"/>
    <property type="molecule type" value="Genomic_DNA"/>
</dbReference>
<evidence type="ECO:0000259" key="3">
    <source>
        <dbReference type="PROSITE" id="PS50280"/>
    </source>
</evidence>
<dbReference type="InterPro" id="IPR019734">
    <property type="entry name" value="TPR_rpt"/>
</dbReference>
<dbReference type="SUPFAM" id="SSF48452">
    <property type="entry name" value="TPR-like"/>
    <property type="match status" value="1"/>
</dbReference>
<feature type="chain" id="PRO_5046256803" description="SET domain-containing protein" evidence="2">
    <location>
        <begin position="18"/>
        <end position="542"/>
    </location>
</feature>
<reference evidence="4 5" key="1">
    <citation type="submission" date="2024-02" db="EMBL/GenBank/DDBJ databases">
        <authorList>
            <person name="Chen Y."/>
            <person name="Shah S."/>
            <person name="Dougan E. K."/>
            <person name="Thang M."/>
            <person name="Chan C."/>
        </authorList>
    </citation>
    <scope>NUCLEOTIDE SEQUENCE [LARGE SCALE GENOMIC DNA]</scope>
</reference>